<organism evidence="1 2">
    <name type="scientific">Plasmodium yoelii yoelii</name>
    <dbReference type="NCBI Taxonomy" id="73239"/>
    <lineage>
        <taxon>Eukaryota</taxon>
        <taxon>Sar</taxon>
        <taxon>Alveolata</taxon>
        <taxon>Apicomplexa</taxon>
        <taxon>Aconoidasida</taxon>
        <taxon>Haemosporida</taxon>
        <taxon>Plasmodiidae</taxon>
        <taxon>Plasmodium</taxon>
        <taxon>Plasmodium (Vinckeia)</taxon>
    </lineage>
</organism>
<dbReference type="Pfam" id="PF03874">
    <property type="entry name" value="RNA_pol_Rpb4"/>
    <property type="match status" value="1"/>
</dbReference>
<protein>
    <submittedName>
        <fullName evidence="1">Uncharacterized protein</fullName>
    </submittedName>
</protein>
<gene>
    <name evidence="1" type="ORF">PY05431</name>
</gene>
<accession>Q7RDJ1</accession>
<sequence length="203" mass="24376">MKILGKDEYITKFEAFVVIKKELEYSKNIDKYLCSKLIIKADDPFKDIYEKNFIKLVSDKILYKNLQKYIIDTNPHLISKELYNKDYQEIKHLIDDTFNKIVNFFKNISIYNIDKKEKIQMIDIKCINFIDLYVIMDYDDKKYAQIFLFHIQKIITFISLCNCLRNGTHILIIFFSFRCEESKIEHILNLLKDVHITKSIEMA</sequence>
<evidence type="ECO:0000313" key="1">
    <source>
        <dbReference type="EMBL" id="EAA17454.1"/>
    </source>
</evidence>
<reference evidence="1 2" key="1">
    <citation type="journal article" date="2002" name="Nature">
        <title>Genome sequence and comparative analysis of the model rodent malaria parasite Plasmodium yoelii yoelii.</title>
        <authorList>
            <person name="Carlton J.M."/>
            <person name="Angiuoli S.V."/>
            <person name="Suh B.B."/>
            <person name="Kooij T.W."/>
            <person name="Pertea M."/>
            <person name="Silva J.C."/>
            <person name="Ermolaeva M.D."/>
            <person name="Allen J.E."/>
            <person name="Selengut J.D."/>
            <person name="Koo H.L."/>
            <person name="Peterson J.D."/>
            <person name="Pop M."/>
            <person name="Kosack D.S."/>
            <person name="Shumway M.F."/>
            <person name="Bidwell S.L."/>
            <person name="Shallom S.J."/>
            <person name="van Aken S.E."/>
            <person name="Riedmuller S.B."/>
            <person name="Feldblyum T.V."/>
            <person name="Cho J.K."/>
            <person name="Quackenbush J."/>
            <person name="Sedegah M."/>
            <person name="Shoaibi A."/>
            <person name="Cummings L.M."/>
            <person name="Florens L."/>
            <person name="Yates J.R."/>
            <person name="Raine J.D."/>
            <person name="Sinden R.E."/>
            <person name="Harris M.A."/>
            <person name="Cunningham D.A."/>
            <person name="Preiser P.R."/>
            <person name="Bergman L.W."/>
            <person name="Vaidya A.B."/>
            <person name="van Lin L.H."/>
            <person name="Janse C.J."/>
            <person name="Waters A.P."/>
            <person name="Smith H.O."/>
            <person name="White O.R."/>
            <person name="Salzberg S.L."/>
            <person name="Venter J.C."/>
            <person name="Fraser C.M."/>
            <person name="Hoffman S.L."/>
            <person name="Gardner M.J."/>
            <person name="Carucci D.J."/>
        </authorList>
    </citation>
    <scope>NUCLEOTIDE SEQUENCE [LARGE SCALE GENOMIC DNA]</scope>
    <source>
        <strain evidence="1 2">17XNL</strain>
    </source>
</reference>
<proteinExistence type="predicted"/>
<dbReference type="GO" id="GO:0006352">
    <property type="term" value="P:DNA-templated transcription initiation"/>
    <property type="evidence" value="ECO:0007669"/>
    <property type="project" value="InterPro"/>
</dbReference>
<name>Q7RDJ1_PLAYO</name>
<dbReference type="PaxDb" id="73239-Q7RDJ1"/>
<dbReference type="InParanoid" id="Q7RDJ1"/>
<dbReference type="GO" id="GO:0030880">
    <property type="term" value="C:RNA polymerase complex"/>
    <property type="evidence" value="ECO:0007669"/>
    <property type="project" value="InterPro"/>
</dbReference>
<dbReference type="InterPro" id="IPR005574">
    <property type="entry name" value="Rpb4/RPC9"/>
</dbReference>
<keyword evidence="2" id="KW-1185">Reference proteome</keyword>
<comment type="caution">
    <text evidence="1">The sequence shown here is derived from an EMBL/GenBank/DDBJ whole genome shotgun (WGS) entry which is preliminary data.</text>
</comment>
<dbReference type="EMBL" id="AABL01001720">
    <property type="protein sequence ID" value="EAA17454.1"/>
    <property type="molecule type" value="Genomic_DNA"/>
</dbReference>
<dbReference type="Proteomes" id="UP000008553">
    <property type="component" value="Unassembled WGS sequence"/>
</dbReference>
<evidence type="ECO:0000313" key="2">
    <source>
        <dbReference type="Proteomes" id="UP000008553"/>
    </source>
</evidence>
<dbReference type="AlphaFoldDB" id="Q7RDJ1"/>